<keyword evidence="8 11" id="KW-0406">Ion transport</keyword>
<feature type="transmembrane region" description="Helical" evidence="11">
    <location>
        <begin position="75"/>
        <end position="100"/>
    </location>
</feature>
<dbReference type="InterPro" id="IPR000568">
    <property type="entry name" value="ATP_synth_F0_asu"/>
</dbReference>
<evidence type="ECO:0000256" key="4">
    <source>
        <dbReference type="ARBA" id="ARBA00022547"/>
    </source>
</evidence>
<feature type="transmembrane region" description="Helical" evidence="11">
    <location>
        <begin position="138"/>
        <end position="157"/>
    </location>
</feature>
<dbReference type="GO" id="GO:0005886">
    <property type="term" value="C:plasma membrane"/>
    <property type="evidence" value="ECO:0007669"/>
    <property type="project" value="UniProtKB-SubCell"/>
</dbReference>
<sequence>MHELPIVELGGIRFDLSSIIMIVITCLVVFILARLGTRQLSMANPGKLQNFLEWVVDFVTGLITSTMDLKKGKSFLMLGITLIMFIFVGNMLGLPFGIVFEVTSPQPLFGITAEELHHAHDTGKHIAFAFWKSPTADVAVTMALAVMVIVMVHFLGLTRNTHHYLKHYVEPHWAMFPLNVIKEVSKLLTLGLRLFGNIYAGEVLIGVILMAGIGGVIPMIIWQGFSVFVGAIQAFVFTILTMVYISQVIDHAEEH</sequence>
<keyword evidence="9 11" id="KW-0472">Membrane</keyword>
<dbReference type="PROSITE" id="PS00449">
    <property type="entry name" value="ATPASE_A"/>
    <property type="match status" value="1"/>
</dbReference>
<keyword evidence="6 11" id="KW-0375">Hydrogen ion transport</keyword>
<evidence type="ECO:0000313" key="14">
    <source>
        <dbReference type="Proteomes" id="UP000293142"/>
    </source>
</evidence>
<comment type="similarity">
    <text evidence="2 11 12">Belongs to the ATPase A chain family.</text>
</comment>
<evidence type="ECO:0000256" key="11">
    <source>
        <dbReference type="HAMAP-Rule" id="MF_01393"/>
    </source>
</evidence>
<dbReference type="AlphaFoldDB" id="A0A4Q9DKV3"/>
<dbReference type="Gene3D" id="1.20.120.220">
    <property type="entry name" value="ATP synthase, F0 complex, subunit A"/>
    <property type="match status" value="1"/>
</dbReference>
<comment type="function">
    <text evidence="11 12">Key component of the proton channel; it plays a direct role in the translocation of protons across the membrane.</text>
</comment>
<evidence type="ECO:0000256" key="6">
    <source>
        <dbReference type="ARBA" id="ARBA00022781"/>
    </source>
</evidence>
<comment type="subcellular location">
    <subcellularLocation>
        <location evidence="11 12">Cell membrane</location>
        <topology evidence="11 12">Multi-pass membrane protein</topology>
    </subcellularLocation>
    <subcellularLocation>
        <location evidence="1">Membrane</location>
        <topology evidence="1">Multi-pass membrane protein</topology>
    </subcellularLocation>
</comment>
<dbReference type="InterPro" id="IPR035908">
    <property type="entry name" value="F0_ATP_A_sf"/>
</dbReference>
<gene>
    <name evidence="11 13" type="primary">atpB</name>
    <name evidence="13" type="ORF">EYB31_27345</name>
</gene>
<evidence type="ECO:0000256" key="12">
    <source>
        <dbReference type="RuleBase" id="RU000483"/>
    </source>
</evidence>
<dbReference type="CDD" id="cd00310">
    <property type="entry name" value="ATP-synt_Fo_a_6"/>
    <property type="match status" value="1"/>
</dbReference>
<dbReference type="HAMAP" id="MF_01393">
    <property type="entry name" value="ATP_synth_a_bact"/>
    <property type="match status" value="1"/>
</dbReference>
<dbReference type="Pfam" id="PF00119">
    <property type="entry name" value="ATP-synt_A"/>
    <property type="match status" value="1"/>
</dbReference>
<dbReference type="GO" id="GO:0046933">
    <property type="term" value="F:proton-transporting ATP synthase activity, rotational mechanism"/>
    <property type="evidence" value="ECO:0007669"/>
    <property type="project" value="UniProtKB-UniRule"/>
</dbReference>
<proteinExistence type="inferred from homology"/>
<dbReference type="RefSeq" id="WP_131016667.1">
    <property type="nucleotide sequence ID" value="NZ_SIRE01000022.1"/>
</dbReference>
<keyword evidence="3 11" id="KW-0813">Transport</keyword>
<keyword evidence="4 11" id="KW-0138">CF(0)</keyword>
<feature type="transmembrane region" description="Helical" evidence="11">
    <location>
        <begin position="227"/>
        <end position="245"/>
    </location>
</feature>
<dbReference type="PRINTS" id="PR00123">
    <property type="entry name" value="ATPASEA"/>
</dbReference>
<evidence type="ECO:0000256" key="7">
    <source>
        <dbReference type="ARBA" id="ARBA00022989"/>
    </source>
</evidence>
<keyword evidence="7 11" id="KW-1133">Transmembrane helix</keyword>
<feature type="transmembrane region" description="Helical" evidence="11">
    <location>
        <begin position="203"/>
        <end position="221"/>
    </location>
</feature>
<name>A0A4Q9DKV3_9BACL</name>
<evidence type="ECO:0000313" key="13">
    <source>
        <dbReference type="EMBL" id="TBL72948.1"/>
    </source>
</evidence>
<evidence type="ECO:0000256" key="3">
    <source>
        <dbReference type="ARBA" id="ARBA00022448"/>
    </source>
</evidence>
<dbReference type="EMBL" id="SIRE01000022">
    <property type="protein sequence ID" value="TBL72948.1"/>
    <property type="molecule type" value="Genomic_DNA"/>
</dbReference>
<comment type="caution">
    <text evidence="13">The sequence shown here is derived from an EMBL/GenBank/DDBJ whole genome shotgun (WGS) entry which is preliminary data.</text>
</comment>
<reference evidence="13 14" key="1">
    <citation type="submission" date="2019-02" db="EMBL/GenBank/DDBJ databases">
        <title>Paenibacillus sp. nov., isolated from surface-sterilized tissue of Thalictrum simplex L.</title>
        <authorList>
            <person name="Tuo L."/>
        </authorList>
    </citation>
    <scope>NUCLEOTIDE SEQUENCE [LARGE SCALE GENOMIC DNA]</scope>
    <source>
        <strain evidence="13 14">N2SHLJ1</strain>
    </source>
</reference>
<protein>
    <recommendedName>
        <fullName evidence="11 12">ATP synthase subunit a</fullName>
    </recommendedName>
    <alternativeName>
        <fullName evidence="11">ATP synthase F0 sector subunit a</fullName>
    </alternativeName>
    <alternativeName>
        <fullName evidence="11">F-ATPase subunit 6</fullName>
    </alternativeName>
</protein>
<dbReference type="GO" id="GO:0045259">
    <property type="term" value="C:proton-transporting ATP synthase complex"/>
    <property type="evidence" value="ECO:0007669"/>
    <property type="project" value="UniProtKB-KW"/>
</dbReference>
<feature type="transmembrane region" description="Helical" evidence="11">
    <location>
        <begin position="12"/>
        <end position="33"/>
    </location>
</feature>
<dbReference type="OrthoDB" id="9789241at2"/>
<dbReference type="PANTHER" id="PTHR42823">
    <property type="entry name" value="ATP SYNTHASE SUBUNIT A, CHLOROPLASTIC"/>
    <property type="match status" value="1"/>
</dbReference>
<dbReference type="GO" id="GO:0042777">
    <property type="term" value="P:proton motive force-driven plasma membrane ATP synthesis"/>
    <property type="evidence" value="ECO:0007669"/>
    <property type="project" value="TreeGrafter"/>
</dbReference>
<evidence type="ECO:0000256" key="1">
    <source>
        <dbReference type="ARBA" id="ARBA00004141"/>
    </source>
</evidence>
<evidence type="ECO:0000256" key="2">
    <source>
        <dbReference type="ARBA" id="ARBA00006810"/>
    </source>
</evidence>
<dbReference type="InterPro" id="IPR023011">
    <property type="entry name" value="ATP_synth_F0_asu_AS"/>
</dbReference>
<dbReference type="SUPFAM" id="SSF81336">
    <property type="entry name" value="F1F0 ATP synthase subunit A"/>
    <property type="match status" value="1"/>
</dbReference>
<keyword evidence="14" id="KW-1185">Reference proteome</keyword>
<evidence type="ECO:0000256" key="8">
    <source>
        <dbReference type="ARBA" id="ARBA00023065"/>
    </source>
</evidence>
<evidence type="ECO:0000256" key="5">
    <source>
        <dbReference type="ARBA" id="ARBA00022692"/>
    </source>
</evidence>
<keyword evidence="5 11" id="KW-0812">Transmembrane</keyword>
<dbReference type="PANTHER" id="PTHR42823:SF3">
    <property type="entry name" value="ATP SYNTHASE SUBUNIT A, CHLOROPLASTIC"/>
    <property type="match status" value="1"/>
</dbReference>
<accession>A0A4Q9DKV3</accession>
<dbReference type="NCBIfam" id="TIGR01131">
    <property type="entry name" value="ATP_synt_6_or_A"/>
    <property type="match status" value="1"/>
</dbReference>
<evidence type="ECO:0000256" key="9">
    <source>
        <dbReference type="ARBA" id="ARBA00023136"/>
    </source>
</evidence>
<dbReference type="InterPro" id="IPR045082">
    <property type="entry name" value="ATP_syn_F0_a_bact/chloroplast"/>
</dbReference>
<keyword evidence="11" id="KW-1003">Cell membrane</keyword>
<keyword evidence="10 11" id="KW-0066">ATP synthesis</keyword>
<evidence type="ECO:0000256" key="10">
    <source>
        <dbReference type="ARBA" id="ARBA00023310"/>
    </source>
</evidence>
<organism evidence="13 14">
    <name type="scientific">Paenibacillus thalictri</name>
    <dbReference type="NCBI Taxonomy" id="2527873"/>
    <lineage>
        <taxon>Bacteria</taxon>
        <taxon>Bacillati</taxon>
        <taxon>Bacillota</taxon>
        <taxon>Bacilli</taxon>
        <taxon>Bacillales</taxon>
        <taxon>Paenibacillaceae</taxon>
        <taxon>Paenibacillus</taxon>
    </lineage>
</organism>
<dbReference type="Proteomes" id="UP000293142">
    <property type="component" value="Unassembled WGS sequence"/>
</dbReference>